<comment type="similarity">
    <text evidence="2">Belongs to the bacterial solute-binding protein SsuA/TauA family.</text>
</comment>
<keyword evidence="3" id="KW-0732">Signal</keyword>
<comment type="subcellular location">
    <subcellularLocation>
        <location evidence="1">Periplasm</location>
    </subcellularLocation>
</comment>
<evidence type="ECO:0000256" key="3">
    <source>
        <dbReference type="ARBA" id="ARBA00022729"/>
    </source>
</evidence>
<sequence length="154" mass="17083">MESPDAVAALMAGQVDAAILPEPLLSKVISSGKGSLVMTAEGFITGQTFIVARSEFVNSHPEIIQQFLKLNDDNVRWAEENKDSFYDIASKQLNLDPKAVQAMYPKFAFQTKIDSEMVRNLKESAHFLQENGFIKPQVDVESLVNDLVDTSFSQ</sequence>
<evidence type="ECO:0000256" key="1">
    <source>
        <dbReference type="ARBA" id="ARBA00004418"/>
    </source>
</evidence>
<organism evidence="4">
    <name type="scientific">bioreactor metagenome</name>
    <dbReference type="NCBI Taxonomy" id="1076179"/>
    <lineage>
        <taxon>unclassified sequences</taxon>
        <taxon>metagenomes</taxon>
        <taxon>ecological metagenomes</taxon>
    </lineage>
</organism>
<dbReference type="PANTHER" id="PTHR30024:SF47">
    <property type="entry name" value="TAURINE-BINDING PERIPLASMIC PROTEIN"/>
    <property type="match status" value="1"/>
</dbReference>
<evidence type="ECO:0008006" key="5">
    <source>
        <dbReference type="Google" id="ProtNLM"/>
    </source>
</evidence>
<dbReference type="SUPFAM" id="SSF53850">
    <property type="entry name" value="Periplasmic binding protein-like II"/>
    <property type="match status" value="1"/>
</dbReference>
<accession>A0A645HNR9</accession>
<gene>
    <name evidence="4" type="ORF">SDC9_187423</name>
</gene>
<dbReference type="PANTHER" id="PTHR30024">
    <property type="entry name" value="ALIPHATIC SULFONATES-BINDING PROTEIN-RELATED"/>
    <property type="match status" value="1"/>
</dbReference>
<dbReference type="Gene3D" id="3.40.190.10">
    <property type="entry name" value="Periplasmic binding protein-like II"/>
    <property type="match status" value="1"/>
</dbReference>
<evidence type="ECO:0000313" key="4">
    <source>
        <dbReference type="EMBL" id="MPN39889.1"/>
    </source>
</evidence>
<reference evidence="4" key="1">
    <citation type="submission" date="2019-08" db="EMBL/GenBank/DDBJ databases">
        <authorList>
            <person name="Kucharzyk K."/>
            <person name="Murdoch R.W."/>
            <person name="Higgins S."/>
            <person name="Loffler F."/>
        </authorList>
    </citation>
    <scope>NUCLEOTIDE SEQUENCE</scope>
</reference>
<dbReference type="AlphaFoldDB" id="A0A645HNR9"/>
<proteinExistence type="inferred from homology"/>
<comment type="caution">
    <text evidence="4">The sequence shown here is derived from an EMBL/GenBank/DDBJ whole genome shotgun (WGS) entry which is preliminary data.</text>
</comment>
<dbReference type="EMBL" id="VSSQ01095984">
    <property type="protein sequence ID" value="MPN39889.1"/>
    <property type="molecule type" value="Genomic_DNA"/>
</dbReference>
<evidence type="ECO:0000256" key="2">
    <source>
        <dbReference type="ARBA" id="ARBA00010742"/>
    </source>
</evidence>
<protein>
    <recommendedName>
        <fullName evidence="5">SsuA/THI5-like domain-containing protein</fullName>
    </recommendedName>
</protein>
<name>A0A645HNR9_9ZZZZ</name>
<dbReference type="Pfam" id="PF13379">
    <property type="entry name" value="NMT1_2"/>
    <property type="match status" value="1"/>
</dbReference>
<dbReference type="GO" id="GO:0042597">
    <property type="term" value="C:periplasmic space"/>
    <property type="evidence" value="ECO:0007669"/>
    <property type="project" value="UniProtKB-SubCell"/>
</dbReference>